<dbReference type="NCBIfam" id="NF009805">
    <property type="entry name" value="PRK13289.1"/>
    <property type="match status" value="1"/>
</dbReference>
<gene>
    <name evidence="16" type="ORF">JCM19239_2246</name>
</gene>
<evidence type="ECO:0000256" key="8">
    <source>
        <dbReference type="ARBA" id="ARBA00022857"/>
    </source>
</evidence>
<organism evidence="16 17">
    <name type="scientific">Vibrio variabilis</name>
    <dbReference type="NCBI Taxonomy" id="990271"/>
    <lineage>
        <taxon>Bacteria</taxon>
        <taxon>Pseudomonadati</taxon>
        <taxon>Pseudomonadota</taxon>
        <taxon>Gammaproteobacteria</taxon>
        <taxon>Vibrionales</taxon>
        <taxon>Vibrionaceae</taxon>
        <taxon>Vibrio</taxon>
    </lineage>
</organism>
<evidence type="ECO:0000256" key="4">
    <source>
        <dbReference type="ARBA" id="ARBA00022575"/>
    </source>
</evidence>
<dbReference type="SUPFAM" id="SSF46458">
    <property type="entry name" value="Globin-like"/>
    <property type="match status" value="1"/>
</dbReference>
<dbReference type="SUPFAM" id="SSF52343">
    <property type="entry name" value="Ferredoxin reductase-like, C-terminal NADP-linked domain"/>
    <property type="match status" value="1"/>
</dbReference>
<sequence length="453" mass="51026">MLNNQHIEIIKSTIPLLESAGPALTQHFYQRMFSHNPELKDIFNMTHQKTGRQSVALFEAVAAYAKNIENLAALTTAVERIAHKHTSFNIKAEHYQIVGHHLIETLRELAPDAFTQPVEEAWTEAYLFLAQIFIDREEELYQLREKALGGWRGTRRFVVAEKTPESELVTSFVLQPEDGGKVLGYEVGQYLGIQVKPTNSEHVEIRQYSLSQAPTGSNYRISVKRELSDSHDNGLVSNYLHDSVNVGDVIDVMPPAGDFFYKETDKPVVLISAGVGCTPMQAILQKLSQDDKTETVTYLHACEHEQQHSFVDEVATIVSAKGWNQQVWYREPKQTENESAKGLMDLSAMKETLPVHFGEFYICGPIAFMDAMVQQLDALDVDALAFTTKYLVRTRTYKSLIKPLFKPPLPTGRRWFFSFKFAVALIVTLGKLSSNFIYAQPTSGLSVSLVCMA</sequence>
<dbReference type="PROSITE" id="PS01033">
    <property type="entry name" value="GLOBIN"/>
    <property type="match status" value="1"/>
</dbReference>
<keyword evidence="8" id="KW-0521">NADP</keyword>
<dbReference type="PANTHER" id="PTHR43396:SF3">
    <property type="entry name" value="FLAVOHEMOPROTEIN"/>
    <property type="match status" value="1"/>
</dbReference>
<evidence type="ECO:0000256" key="11">
    <source>
        <dbReference type="ARBA" id="ARBA00025094"/>
    </source>
</evidence>
<dbReference type="InterPro" id="IPR001433">
    <property type="entry name" value="OxRdtase_FAD/NAD-bd"/>
</dbReference>
<feature type="domain" description="FAD-binding FR-type" evidence="15">
    <location>
        <begin position="152"/>
        <end position="262"/>
    </location>
</feature>
<dbReference type="EC" id="1.14.12.17" evidence="3"/>
<feature type="domain" description="Globin" evidence="14">
    <location>
        <begin position="1"/>
        <end position="138"/>
    </location>
</feature>
<proteinExistence type="inferred from homology"/>
<evidence type="ECO:0000256" key="5">
    <source>
        <dbReference type="ARBA" id="ARBA00022617"/>
    </source>
</evidence>
<dbReference type="EMBL" id="BBMS01000103">
    <property type="protein sequence ID" value="GAL30627.1"/>
    <property type="molecule type" value="Genomic_DNA"/>
</dbReference>
<keyword evidence="6" id="KW-0561">Oxygen transport</keyword>
<evidence type="ECO:0000256" key="10">
    <source>
        <dbReference type="ARBA" id="ARBA00023027"/>
    </source>
</evidence>
<evidence type="ECO:0000313" key="17">
    <source>
        <dbReference type="Proteomes" id="UP000029223"/>
    </source>
</evidence>
<dbReference type="InterPro" id="IPR017938">
    <property type="entry name" value="Riboflavin_synthase-like_b-brl"/>
</dbReference>
<dbReference type="CDD" id="cd06184">
    <property type="entry name" value="flavohem_like_fad_nad_binding"/>
    <property type="match status" value="1"/>
</dbReference>
<evidence type="ECO:0000313" key="16">
    <source>
        <dbReference type="EMBL" id="GAL30627.1"/>
    </source>
</evidence>
<dbReference type="InterPro" id="IPR008333">
    <property type="entry name" value="Cbr1-like_FAD-bd_dom"/>
</dbReference>
<evidence type="ECO:0000259" key="15">
    <source>
        <dbReference type="PROSITE" id="PS51384"/>
    </source>
</evidence>
<dbReference type="Gene3D" id="1.10.490.10">
    <property type="entry name" value="Globins"/>
    <property type="match status" value="1"/>
</dbReference>
<comment type="caution">
    <text evidence="16">The sequence shown here is derived from an EMBL/GenBank/DDBJ whole genome shotgun (WGS) entry which is preliminary data.</text>
</comment>
<dbReference type="PRINTS" id="PR00410">
    <property type="entry name" value="PHEHYDRXLASE"/>
</dbReference>
<comment type="similarity">
    <text evidence="2">In the C-terminal section; belongs to the flavoprotein pyridine nucleotide cytochrome reductase family.</text>
</comment>
<evidence type="ECO:0000256" key="1">
    <source>
        <dbReference type="ARBA" id="ARBA00001970"/>
    </source>
</evidence>
<dbReference type="InterPro" id="IPR039261">
    <property type="entry name" value="FNR_nucleotide-bd"/>
</dbReference>
<dbReference type="InterPro" id="IPR009050">
    <property type="entry name" value="Globin-like_sf"/>
</dbReference>
<dbReference type="Pfam" id="PF00970">
    <property type="entry name" value="FAD_binding_6"/>
    <property type="match status" value="1"/>
</dbReference>
<dbReference type="Pfam" id="PF00042">
    <property type="entry name" value="Globin"/>
    <property type="match status" value="1"/>
</dbReference>
<dbReference type="GO" id="GO:0008941">
    <property type="term" value="F:nitric oxide dioxygenase NAD(P)H activity"/>
    <property type="evidence" value="ECO:0007669"/>
    <property type="project" value="UniProtKB-EC"/>
</dbReference>
<comment type="catalytic activity">
    <reaction evidence="12">
        <text>2 nitric oxide + NADH + 2 O2 = 2 nitrate + NAD(+) + H(+)</text>
        <dbReference type="Rhea" id="RHEA:19469"/>
        <dbReference type="ChEBI" id="CHEBI:15378"/>
        <dbReference type="ChEBI" id="CHEBI:15379"/>
        <dbReference type="ChEBI" id="CHEBI:16480"/>
        <dbReference type="ChEBI" id="CHEBI:17632"/>
        <dbReference type="ChEBI" id="CHEBI:57540"/>
        <dbReference type="ChEBI" id="CHEBI:57945"/>
        <dbReference type="EC" id="1.14.12.17"/>
    </reaction>
</comment>
<keyword evidence="7" id="KW-0479">Metal-binding</keyword>
<reference evidence="17" key="1">
    <citation type="submission" date="2014-09" db="EMBL/GenBank/DDBJ databases">
        <title>Vibrio variabilis JCM 19239. (C206) whole genome shotgun sequence.</title>
        <authorList>
            <person name="Sawabe T."/>
            <person name="Meirelles P."/>
            <person name="Nakanishi M."/>
            <person name="Sayaka M."/>
            <person name="Hattori M."/>
            <person name="Ohkuma M."/>
        </authorList>
    </citation>
    <scope>NUCLEOTIDE SEQUENCE [LARGE SCALE GENOMIC DNA]</scope>
    <source>
        <strain evidence="17">JCM 19239</strain>
    </source>
</reference>
<dbReference type="Proteomes" id="UP000029223">
    <property type="component" value="Unassembled WGS sequence"/>
</dbReference>
<dbReference type="Gene3D" id="3.40.50.80">
    <property type="entry name" value="Nucleotide-binding domain of ferredoxin-NADP reductase (FNR) module"/>
    <property type="match status" value="1"/>
</dbReference>
<evidence type="ECO:0000256" key="9">
    <source>
        <dbReference type="ARBA" id="ARBA00023004"/>
    </source>
</evidence>
<dbReference type="SUPFAM" id="SSF63380">
    <property type="entry name" value="Riboflavin synthase domain-like"/>
    <property type="match status" value="1"/>
</dbReference>
<keyword evidence="16" id="KW-0560">Oxidoreductase</keyword>
<dbReference type="Pfam" id="PF00175">
    <property type="entry name" value="NAD_binding_1"/>
    <property type="match status" value="1"/>
</dbReference>
<dbReference type="PANTHER" id="PTHR43396">
    <property type="entry name" value="FLAVOHEMOPROTEIN"/>
    <property type="match status" value="1"/>
</dbReference>
<keyword evidence="9" id="KW-0408">Iron</keyword>
<dbReference type="PROSITE" id="PS51384">
    <property type="entry name" value="FAD_FR"/>
    <property type="match status" value="1"/>
</dbReference>
<evidence type="ECO:0000256" key="12">
    <source>
        <dbReference type="ARBA" id="ARBA00048649"/>
    </source>
</evidence>
<dbReference type="InterPro" id="IPR001709">
    <property type="entry name" value="Flavoprot_Pyr_Nucl_cyt_Rdtase"/>
</dbReference>
<comment type="catalytic activity">
    <reaction evidence="13">
        <text>2 nitric oxide + NADPH + 2 O2 = 2 nitrate + NADP(+) + H(+)</text>
        <dbReference type="Rhea" id="RHEA:19465"/>
        <dbReference type="ChEBI" id="CHEBI:15378"/>
        <dbReference type="ChEBI" id="CHEBI:15379"/>
        <dbReference type="ChEBI" id="CHEBI:16480"/>
        <dbReference type="ChEBI" id="CHEBI:17632"/>
        <dbReference type="ChEBI" id="CHEBI:57783"/>
        <dbReference type="ChEBI" id="CHEBI:58349"/>
        <dbReference type="EC" id="1.14.12.17"/>
    </reaction>
</comment>
<keyword evidence="17" id="KW-1185">Reference proteome</keyword>
<accession>A0ABQ0JPD8</accession>
<evidence type="ECO:0000259" key="14">
    <source>
        <dbReference type="PROSITE" id="PS01033"/>
    </source>
</evidence>
<evidence type="ECO:0000256" key="6">
    <source>
        <dbReference type="ARBA" id="ARBA00022621"/>
    </source>
</evidence>
<evidence type="ECO:0000256" key="7">
    <source>
        <dbReference type="ARBA" id="ARBA00022723"/>
    </source>
</evidence>
<keyword evidence="5" id="KW-0349">Heme</keyword>
<dbReference type="InterPro" id="IPR017927">
    <property type="entry name" value="FAD-bd_FR_type"/>
</dbReference>
<comment type="cofactor">
    <cofactor evidence="1">
        <name>heme b</name>
        <dbReference type="ChEBI" id="CHEBI:60344"/>
    </cofactor>
</comment>
<dbReference type="PRINTS" id="PR00371">
    <property type="entry name" value="FPNCR"/>
</dbReference>
<evidence type="ECO:0000256" key="3">
    <source>
        <dbReference type="ARBA" id="ARBA00012229"/>
    </source>
</evidence>
<evidence type="ECO:0000256" key="2">
    <source>
        <dbReference type="ARBA" id="ARBA00006401"/>
    </source>
</evidence>
<protein>
    <recommendedName>
        <fullName evidence="3">nitric oxide dioxygenase</fullName>
        <ecNumber evidence="3">1.14.12.17</ecNumber>
    </recommendedName>
</protein>
<dbReference type="CDD" id="cd14776">
    <property type="entry name" value="HmpEc-globin-like"/>
    <property type="match status" value="1"/>
</dbReference>
<evidence type="ECO:0000256" key="13">
    <source>
        <dbReference type="ARBA" id="ARBA00049433"/>
    </source>
</evidence>
<keyword evidence="10" id="KW-0520">NAD</keyword>
<comment type="function">
    <text evidence="11">Is involved in NO detoxification in an aerobic process, termed nitric oxide dioxygenase (NOD) reaction that utilizes O(2) and NAD(P)H to convert NO to nitrate, which protects the bacterium from various noxious nitrogen compounds. Therefore, plays a central role in the inducible response to nitrosative stress.</text>
</comment>
<name>A0ABQ0JPD8_9VIBR</name>
<keyword evidence="6" id="KW-0813">Transport</keyword>
<keyword evidence="4" id="KW-0216">Detoxification</keyword>
<dbReference type="InterPro" id="IPR000971">
    <property type="entry name" value="Globin"/>
</dbReference>
<dbReference type="Gene3D" id="2.40.30.10">
    <property type="entry name" value="Translation factors"/>
    <property type="match status" value="1"/>
</dbReference>
<dbReference type="InterPro" id="IPR012292">
    <property type="entry name" value="Globin/Proto"/>
</dbReference>